<evidence type="ECO:0000313" key="2">
    <source>
        <dbReference type="EMBL" id="VDN13098.1"/>
    </source>
</evidence>
<dbReference type="EMBL" id="UYRU01055563">
    <property type="protein sequence ID" value="VDN13098.1"/>
    <property type="molecule type" value="Genomic_DNA"/>
</dbReference>
<evidence type="ECO:0000313" key="3">
    <source>
        <dbReference type="Proteomes" id="UP000281553"/>
    </source>
</evidence>
<dbReference type="AlphaFoldDB" id="A0A3P7LST9"/>
<proteinExistence type="predicted"/>
<sequence>MNRAASAKRNLRPRSSYEESAADSAGNSVTRRRPLLERLYAGIRNHSQVLRLSQPYEESQSAEDGDENSASLSDEHKGQYRNITVRESIASLRARNALPQFLTDPRFRLPSNSFGTCIRSGQATADAVYEGVYWYPNEVPGDPANGPYSAAEILPSTAGGVNTETGVYSMAEPTYSGSDAYTEIPGRSTSALKSKLPYFDDFRANVFFSG</sequence>
<reference evidence="2 3" key="1">
    <citation type="submission" date="2018-11" db="EMBL/GenBank/DDBJ databases">
        <authorList>
            <consortium name="Pathogen Informatics"/>
        </authorList>
    </citation>
    <scope>NUCLEOTIDE SEQUENCE [LARGE SCALE GENOMIC DNA]</scope>
</reference>
<dbReference type="OrthoDB" id="6287022at2759"/>
<dbReference type="Proteomes" id="UP000281553">
    <property type="component" value="Unassembled WGS sequence"/>
</dbReference>
<protein>
    <submittedName>
        <fullName evidence="2">Uncharacterized protein</fullName>
    </submittedName>
</protein>
<gene>
    <name evidence="2" type="ORF">DILT_LOCUS8929</name>
</gene>
<evidence type="ECO:0000256" key="1">
    <source>
        <dbReference type="SAM" id="MobiDB-lite"/>
    </source>
</evidence>
<feature type="region of interest" description="Disordered" evidence="1">
    <location>
        <begin position="54"/>
        <end position="79"/>
    </location>
</feature>
<organism evidence="2 3">
    <name type="scientific">Dibothriocephalus latus</name>
    <name type="common">Fish tapeworm</name>
    <name type="synonym">Diphyllobothrium latum</name>
    <dbReference type="NCBI Taxonomy" id="60516"/>
    <lineage>
        <taxon>Eukaryota</taxon>
        <taxon>Metazoa</taxon>
        <taxon>Spiralia</taxon>
        <taxon>Lophotrochozoa</taxon>
        <taxon>Platyhelminthes</taxon>
        <taxon>Cestoda</taxon>
        <taxon>Eucestoda</taxon>
        <taxon>Diphyllobothriidea</taxon>
        <taxon>Diphyllobothriidae</taxon>
        <taxon>Dibothriocephalus</taxon>
    </lineage>
</organism>
<feature type="region of interest" description="Disordered" evidence="1">
    <location>
        <begin position="1"/>
        <end position="29"/>
    </location>
</feature>
<name>A0A3P7LST9_DIBLA</name>
<accession>A0A3P7LST9</accession>
<keyword evidence="3" id="KW-1185">Reference proteome</keyword>